<feature type="transmembrane region" description="Helical" evidence="5">
    <location>
        <begin position="336"/>
        <end position="356"/>
    </location>
</feature>
<reference evidence="7 8" key="1">
    <citation type="submission" date="2016-11" db="EMBL/GenBank/DDBJ databases">
        <title>Genome sequence of Sphingomonas jeddahensis G39.</title>
        <authorList>
            <person name="Poehlein A."/>
            <person name="Wuebbeler J.H."/>
            <person name="Steinbuechel A."/>
            <person name="Daniel R."/>
        </authorList>
    </citation>
    <scope>NUCLEOTIDE SEQUENCE [LARGE SCALE GENOMIC DNA]</scope>
    <source>
        <strain evidence="7 8">G39</strain>
    </source>
</reference>
<dbReference type="PANTHER" id="PTHR37422:SF13">
    <property type="entry name" value="LIPOPOLYSACCHARIDE BIOSYNTHESIS PROTEIN PA4999-RELATED"/>
    <property type="match status" value="1"/>
</dbReference>
<evidence type="ECO:0000259" key="6">
    <source>
        <dbReference type="Pfam" id="PF04932"/>
    </source>
</evidence>
<dbReference type="EMBL" id="MPSB01000006">
    <property type="protein sequence ID" value="ONF96092.1"/>
    <property type="molecule type" value="Genomic_DNA"/>
</dbReference>
<dbReference type="PANTHER" id="PTHR37422">
    <property type="entry name" value="TEICHURONIC ACID BIOSYNTHESIS PROTEIN TUAE"/>
    <property type="match status" value="1"/>
</dbReference>
<dbReference type="STRING" id="1915074.SPHI_17070"/>
<feature type="domain" description="O-antigen ligase-related" evidence="6">
    <location>
        <begin position="201"/>
        <end position="345"/>
    </location>
</feature>
<keyword evidence="8" id="KW-1185">Reference proteome</keyword>
<dbReference type="InterPro" id="IPR007016">
    <property type="entry name" value="O-antigen_ligase-rel_domated"/>
</dbReference>
<feature type="transmembrane region" description="Helical" evidence="5">
    <location>
        <begin position="88"/>
        <end position="104"/>
    </location>
</feature>
<evidence type="ECO:0000256" key="2">
    <source>
        <dbReference type="ARBA" id="ARBA00022692"/>
    </source>
</evidence>
<dbReference type="Proteomes" id="UP000188729">
    <property type="component" value="Unassembled WGS sequence"/>
</dbReference>
<feature type="transmembrane region" description="Helical" evidence="5">
    <location>
        <begin position="111"/>
        <end position="129"/>
    </location>
</feature>
<feature type="transmembrane region" description="Helical" evidence="5">
    <location>
        <begin position="58"/>
        <end position="76"/>
    </location>
</feature>
<evidence type="ECO:0000256" key="4">
    <source>
        <dbReference type="ARBA" id="ARBA00023136"/>
    </source>
</evidence>
<feature type="transmembrane region" description="Helical" evidence="5">
    <location>
        <begin position="368"/>
        <end position="388"/>
    </location>
</feature>
<accession>A0A1V2ETT2</accession>
<dbReference type="GO" id="GO:0016020">
    <property type="term" value="C:membrane"/>
    <property type="evidence" value="ECO:0007669"/>
    <property type="project" value="UniProtKB-SubCell"/>
</dbReference>
<feature type="transmembrane region" description="Helical" evidence="5">
    <location>
        <begin position="165"/>
        <end position="182"/>
    </location>
</feature>
<keyword evidence="3 5" id="KW-1133">Transmembrane helix</keyword>
<keyword evidence="7" id="KW-0436">Ligase</keyword>
<feature type="transmembrane region" description="Helical" evidence="5">
    <location>
        <begin position="194"/>
        <end position="211"/>
    </location>
</feature>
<comment type="caution">
    <text evidence="7">The sequence shown here is derived from an EMBL/GenBank/DDBJ whole genome shotgun (WGS) entry which is preliminary data.</text>
</comment>
<name>A0A1V2ETT2_9SPHN</name>
<sequence>MVPLVAYAVLAQLDAIGNRLSGNLPIGTTELTLAALLGTTMLLFLVPAPPPLHASHTGARLMAAMFCWAVFSWTLSEHRSEGADYLKTLAIALLPALCLFVIVDTPAKMRWLLWSMIGAGAVSAAIVVVEQRTGTRIVSTSVAATTAGFEGVARSAGGSDQNPTTAAQMLLVSVLLAGGWLFAGKRRALGKVPARPLLAGVVAIGVLALVFTSARSALIGLMAGAGIIALSYRRERFFPLLVVCGAVAMIGAIPFLPPTLVDRFTAIGDFAQDQTLYRRITYLRIGGDLASQSPIWGIGPGNFPLYYVTDVYRWMPGREPFPRELHNTYLDALTEYGAVGFLLFAGTLGYALLSAWRACQSPRPELARLGLAAGVALVGLLVACFFMPHKNLRYLWLLVAIAIQCGRLRANEEPT</sequence>
<feature type="transmembrane region" description="Helical" evidence="5">
    <location>
        <begin position="217"/>
        <end position="232"/>
    </location>
</feature>
<evidence type="ECO:0000313" key="8">
    <source>
        <dbReference type="Proteomes" id="UP000188729"/>
    </source>
</evidence>
<evidence type="ECO:0000256" key="1">
    <source>
        <dbReference type="ARBA" id="ARBA00004141"/>
    </source>
</evidence>
<keyword evidence="2 5" id="KW-0812">Transmembrane</keyword>
<dbReference type="Pfam" id="PF04932">
    <property type="entry name" value="Wzy_C"/>
    <property type="match status" value="1"/>
</dbReference>
<evidence type="ECO:0000313" key="7">
    <source>
        <dbReference type="EMBL" id="ONF96092.1"/>
    </source>
</evidence>
<feature type="transmembrane region" description="Helical" evidence="5">
    <location>
        <begin position="237"/>
        <end position="256"/>
    </location>
</feature>
<comment type="subcellular location">
    <subcellularLocation>
        <location evidence="1">Membrane</location>
        <topology evidence="1">Multi-pass membrane protein</topology>
    </subcellularLocation>
</comment>
<proteinExistence type="predicted"/>
<dbReference type="GO" id="GO:0016874">
    <property type="term" value="F:ligase activity"/>
    <property type="evidence" value="ECO:0007669"/>
    <property type="project" value="UniProtKB-KW"/>
</dbReference>
<feature type="transmembrane region" description="Helical" evidence="5">
    <location>
        <begin position="25"/>
        <end position="46"/>
    </location>
</feature>
<keyword evidence="4 5" id="KW-0472">Membrane</keyword>
<protein>
    <submittedName>
        <fullName evidence="7">O-Antigen ligase</fullName>
    </submittedName>
</protein>
<dbReference type="InterPro" id="IPR051533">
    <property type="entry name" value="WaaL-like"/>
</dbReference>
<dbReference type="AlphaFoldDB" id="A0A1V2ETT2"/>
<gene>
    <name evidence="7" type="ORF">SPHI_17070</name>
</gene>
<evidence type="ECO:0000256" key="3">
    <source>
        <dbReference type="ARBA" id="ARBA00022989"/>
    </source>
</evidence>
<organism evidence="7 8">
    <name type="scientific">Sphingomonas jeddahensis</name>
    <dbReference type="NCBI Taxonomy" id="1915074"/>
    <lineage>
        <taxon>Bacteria</taxon>
        <taxon>Pseudomonadati</taxon>
        <taxon>Pseudomonadota</taxon>
        <taxon>Alphaproteobacteria</taxon>
        <taxon>Sphingomonadales</taxon>
        <taxon>Sphingomonadaceae</taxon>
        <taxon>Sphingomonas</taxon>
    </lineage>
</organism>
<evidence type="ECO:0000256" key="5">
    <source>
        <dbReference type="SAM" id="Phobius"/>
    </source>
</evidence>